<dbReference type="InterPro" id="IPR010781">
    <property type="entry name" value="DUF1376"/>
</dbReference>
<evidence type="ECO:0000256" key="1">
    <source>
        <dbReference type="SAM" id="MobiDB-lite"/>
    </source>
</evidence>
<protein>
    <submittedName>
        <fullName evidence="2">DUF1376 domain-containing protein</fullName>
    </submittedName>
</protein>
<dbReference type="EMBL" id="JBHRXK010000001">
    <property type="protein sequence ID" value="MFC3549567.1"/>
    <property type="molecule type" value="Genomic_DNA"/>
</dbReference>
<sequence>MNAESEAAPVCEDRGREKDRALATHNDHDIGRPHEAANLRQPLQSRTTIEDGELLAPLVPAEVDLRGFNFMPLDVRRLLTSRTWIEAADNPRIAHASMCLWAESWHQVPAASLPDSDKVLARLTMVDLKTWKKIRSQVLAGWMKCNDGLLYHPVVAEKARDAWEHKVRQRARTKAATEARRNTRPERYVERDDVCHEKRNRHRDVHQETGQGQDRDKTKNAIAPDGLPLAERALMASAQLPTDVDPAAWELFDQHHCQQGKWTTARRMLALGQLRTIANNGHNPNEVLIWATARGLADLADAARRMVADAAKETPNAISSFRRSLSSAERVEKNVLEARHRDARFILDEATRLPR</sequence>
<name>A0ABV7RLF9_9GAMM</name>
<dbReference type="Proteomes" id="UP001595740">
    <property type="component" value="Unassembled WGS sequence"/>
</dbReference>
<dbReference type="RefSeq" id="WP_386756814.1">
    <property type="nucleotide sequence ID" value="NZ_JBHRXK010000001.1"/>
</dbReference>
<evidence type="ECO:0000313" key="3">
    <source>
        <dbReference type="Proteomes" id="UP001595740"/>
    </source>
</evidence>
<feature type="region of interest" description="Disordered" evidence="1">
    <location>
        <begin position="196"/>
        <end position="221"/>
    </location>
</feature>
<reference evidence="3" key="1">
    <citation type="journal article" date="2019" name="Int. J. Syst. Evol. Microbiol.">
        <title>The Global Catalogue of Microorganisms (GCM) 10K type strain sequencing project: providing services to taxonomists for standard genome sequencing and annotation.</title>
        <authorList>
            <consortium name="The Broad Institute Genomics Platform"/>
            <consortium name="The Broad Institute Genome Sequencing Center for Infectious Disease"/>
            <person name="Wu L."/>
            <person name="Ma J."/>
        </authorList>
    </citation>
    <scope>NUCLEOTIDE SEQUENCE [LARGE SCALE GENOMIC DNA]</scope>
    <source>
        <strain evidence="3">KCTC 42875</strain>
    </source>
</reference>
<dbReference type="Pfam" id="PF07120">
    <property type="entry name" value="DUF1376"/>
    <property type="match status" value="1"/>
</dbReference>
<comment type="caution">
    <text evidence="2">The sequence shown here is derived from an EMBL/GenBank/DDBJ whole genome shotgun (WGS) entry which is preliminary data.</text>
</comment>
<keyword evidence="3" id="KW-1185">Reference proteome</keyword>
<proteinExistence type="predicted"/>
<organism evidence="2 3">
    <name type="scientific">Lysobacter cavernae</name>
    <dbReference type="NCBI Taxonomy" id="1685901"/>
    <lineage>
        <taxon>Bacteria</taxon>
        <taxon>Pseudomonadati</taxon>
        <taxon>Pseudomonadota</taxon>
        <taxon>Gammaproteobacteria</taxon>
        <taxon>Lysobacterales</taxon>
        <taxon>Lysobacteraceae</taxon>
        <taxon>Lysobacter</taxon>
    </lineage>
</organism>
<gene>
    <name evidence="2" type="ORF">ACFOLC_00895</name>
</gene>
<accession>A0ABV7RLF9</accession>
<evidence type="ECO:0000313" key="2">
    <source>
        <dbReference type="EMBL" id="MFC3549567.1"/>
    </source>
</evidence>